<evidence type="ECO:0000313" key="2">
    <source>
        <dbReference type="EMBL" id="RRD48843.1"/>
    </source>
</evidence>
<name>A0A3P1WWT7_9ACTN</name>
<feature type="transmembrane region" description="Helical" evidence="1">
    <location>
        <begin position="397"/>
        <end position="421"/>
    </location>
</feature>
<keyword evidence="1" id="KW-1133">Transmembrane helix</keyword>
<feature type="transmembrane region" description="Helical" evidence="1">
    <location>
        <begin position="183"/>
        <end position="206"/>
    </location>
</feature>
<dbReference type="AlphaFoldDB" id="A0A3P1WWT7"/>
<feature type="transmembrane region" description="Helical" evidence="1">
    <location>
        <begin position="298"/>
        <end position="318"/>
    </location>
</feature>
<feature type="transmembrane region" description="Helical" evidence="1">
    <location>
        <begin position="433"/>
        <end position="459"/>
    </location>
</feature>
<evidence type="ECO:0008006" key="4">
    <source>
        <dbReference type="Google" id="ProtNLM"/>
    </source>
</evidence>
<gene>
    <name evidence="2" type="ORF">EII35_10820</name>
</gene>
<reference evidence="2 3" key="1">
    <citation type="submission" date="2018-11" db="EMBL/GenBank/DDBJ databases">
        <title>Genomes From Bacteria Associated with the Canine Oral Cavity: a Test Case for Automated Genome-Based Taxonomic Assignment.</title>
        <authorList>
            <person name="Coil D.A."/>
            <person name="Jospin G."/>
            <person name="Darling A.E."/>
            <person name="Wallis C."/>
            <person name="Davis I.J."/>
            <person name="Harris S."/>
            <person name="Eisen J.A."/>
            <person name="Holcombe L.J."/>
            <person name="O'Flynn C."/>
        </authorList>
    </citation>
    <scope>NUCLEOTIDE SEQUENCE [LARGE SCALE GENOMIC DNA]</scope>
    <source>
        <strain evidence="2 3">OH2822_COT-296</strain>
    </source>
</reference>
<feature type="transmembrane region" description="Helical" evidence="1">
    <location>
        <begin position="72"/>
        <end position="94"/>
    </location>
</feature>
<sequence>MSTLAMVQRGLRPRLIGMVAVVLSVFAFTLLAMWMSQSMDASVYDSLPDAMRALAGIPAGADVEVMAYAQMVGFMGALTTAAFAVAVGAHVVAGEEQDRTLPLILAQPVSRLRVAGARIVVLVAVVAIIGAGLWGLSLLATLPFDVDLGQAHLGALTLALGANALFCGSVAFCLGAATGRKGLALGVGTLVLLLGWLAAGLLPLTAATEGLVDLVPWAWYSRPEVLVNGLDGAALAKLLGGSVLLLILGVVGFRLRDVGTPVPLIPSLPRRRRTTRRLAAPRRGLTLTGLALRRHRTLFLVVAVVAAGIMGLLMGPMYEQMTAQLESLSETMPAAVFQVWGADDMTTPAGFYWAETLGVMAPVAVITVGVVPAVALASDERNRRLAMILTATTRTRLLAATLATQVVLVVAIAALTGLGIWGGARLGNLDLPAAHIAGAAVHLAALGLFVSATASLAAAASGRPAVATWTAVGVGVIGYAVNVAVTMAPRFEGWAVVSPFHWYGSARPLHNGANWGHVAVMLVGAVALWAVAHPLFQRRDLNR</sequence>
<feature type="transmembrane region" description="Helical" evidence="1">
    <location>
        <begin position="115"/>
        <end position="136"/>
    </location>
</feature>
<dbReference type="PANTHER" id="PTHR43471">
    <property type="entry name" value="ABC TRANSPORTER PERMEASE"/>
    <property type="match status" value="1"/>
</dbReference>
<keyword evidence="1" id="KW-0812">Transmembrane</keyword>
<organism evidence="2 3">
    <name type="scientific">Arachnia propionica</name>
    <dbReference type="NCBI Taxonomy" id="1750"/>
    <lineage>
        <taxon>Bacteria</taxon>
        <taxon>Bacillati</taxon>
        <taxon>Actinomycetota</taxon>
        <taxon>Actinomycetes</taxon>
        <taxon>Propionibacteriales</taxon>
        <taxon>Propionibacteriaceae</taxon>
        <taxon>Arachnia</taxon>
    </lineage>
</organism>
<feature type="transmembrane region" description="Helical" evidence="1">
    <location>
        <begin position="15"/>
        <end position="35"/>
    </location>
</feature>
<feature type="transmembrane region" description="Helical" evidence="1">
    <location>
        <begin position="156"/>
        <end position="176"/>
    </location>
</feature>
<dbReference type="GO" id="GO:0140359">
    <property type="term" value="F:ABC-type transporter activity"/>
    <property type="evidence" value="ECO:0007669"/>
    <property type="project" value="InterPro"/>
</dbReference>
<dbReference type="Proteomes" id="UP000280935">
    <property type="component" value="Unassembled WGS sequence"/>
</dbReference>
<feature type="transmembrane region" description="Helical" evidence="1">
    <location>
        <begin position="515"/>
        <end position="536"/>
    </location>
</feature>
<dbReference type="EMBL" id="RQYT01000028">
    <property type="protein sequence ID" value="RRD48843.1"/>
    <property type="molecule type" value="Genomic_DNA"/>
</dbReference>
<comment type="caution">
    <text evidence="2">The sequence shown here is derived from an EMBL/GenBank/DDBJ whole genome shotgun (WGS) entry which is preliminary data.</text>
</comment>
<feature type="transmembrane region" description="Helical" evidence="1">
    <location>
        <begin position="226"/>
        <end position="251"/>
    </location>
</feature>
<evidence type="ECO:0000256" key="1">
    <source>
        <dbReference type="SAM" id="Phobius"/>
    </source>
</evidence>
<dbReference type="RefSeq" id="WP_125228485.1">
    <property type="nucleotide sequence ID" value="NZ_RQYT01000028.1"/>
</dbReference>
<protein>
    <recommendedName>
        <fullName evidence="4">ABC-2 type transport system permease protein</fullName>
    </recommendedName>
</protein>
<feature type="transmembrane region" description="Helical" evidence="1">
    <location>
        <begin position="351"/>
        <end position="376"/>
    </location>
</feature>
<keyword evidence="1" id="KW-0472">Membrane</keyword>
<dbReference type="OrthoDB" id="5142620at2"/>
<evidence type="ECO:0000313" key="3">
    <source>
        <dbReference type="Proteomes" id="UP000280935"/>
    </source>
</evidence>
<accession>A0A3P1WWT7</accession>
<feature type="transmembrane region" description="Helical" evidence="1">
    <location>
        <begin position="466"/>
        <end position="488"/>
    </location>
</feature>
<dbReference type="GO" id="GO:0005886">
    <property type="term" value="C:plasma membrane"/>
    <property type="evidence" value="ECO:0007669"/>
    <property type="project" value="UniProtKB-SubCell"/>
</dbReference>
<proteinExistence type="predicted"/>